<feature type="compositionally biased region" description="Polar residues" evidence="2">
    <location>
        <begin position="280"/>
        <end position="301"/>
    </location>
</feature>
<dbReference type="PROSITE" id="PS51756">
    <property type="entry name" value="LXG"/>
    <property type="match status" value="1"/>
</dbReference>
<dbReference type="InterPro" id="IPR006829">
    <property type="entry name" value="LXG_dom"/>
</dbReference>
<organism evidence="4">
    <name type="scientific">Alkalihalophilus sp. As8PL</name>
    <dbReference type="NCBI Taxonomy" id="3237103"/>
    <lineage>
        <taxon>Bacteria</taxon>
        <taxon>Bacillati</taxon>
        <taxon>Bacillota</taxon>
        <taxon>Bacilli</taxon>
        <taxon>Bacillales</taxon>
        <taxon>Bacillaceae</taxon>
        <taxon>Alkalihalophilus</taxon>
    </lineage>
</organism>
<evidence type="ECO:0000313" key="4">
    <source>
        <dbReference type="EMBL" id="XDI37618.1"/>
    </source>
</evidence>
<protein>
    <submittedName>
        <fullName evidence="4">LXG domain-containing protein</fullName>
    </submittedName>
</protein>
<evidence type="ECO:0000256" key="2">
    <source>
        <dbReference type="SAM" id="MobiDB-lite"/>
    </source>
</evidence>
<dbReference type="Pfam" id="PF04740">
    <property type="entry name" value="LXG"/>
    <property type="match status" value="1"/>
</dbReference>
<dbReference type="EMBL" id="CP162551">
    <property type="protein sequence ID" value="XDI37618.1"/>
    <property type="molecule type" value="Genomic_DNA"/>
</dbReference>
<sequence>MKVLDASATIDSLQLLIHQVQDQQEQLGPVEGWLQHETTFLSVEARFNGRTAINIINYFTYCHGPFVKLLRTVLSEFENTLRDTLDKLNTYFESDELIREDFLQDAVHGKIENLKTTMISLGEEVNSITSMYKDIVYLPTFNYNGVMDGLSNSKSKVDSTIEKVYEFDEEHITSMQYVGQDITLLQNYVTSLEEMFVSQSISIENFSTNMVKDNDEYRAVKNTQNVREADQVFSALGDGGTLFGYGDSALFAGQNVLAATAIGIGKYSDMAKNGRAPLPTSHQGSTSTTSKNNSFLDRTKEVASSTKNKAGVAFHNVLTSETAQKVGNTLSNHKVEGYAAKFVDNKFTRAAGPIGWGLAAAGNVSEFTSSDNRDKSVDEKVFRAGTGFVVDGGSAAVGAFGGAKVGAAFGAFGGPAGIVVGGLVGGAFGGIAGAFVGSKVSDKAKNVVESGWKSVKGWFK</sequence>
<proteinExistence type="inferred from homology"/>
<dbReference type="AlphaFoldDB" id="A0AB39BVC1"/>
<dbReference type="RefSeq" id="WP_368504949.1">
    <property type="nucleotide sequence ID" value="NZ_CP162551.1"/>
</dbReference>
<feature type="domain" description="LXG" evidence="3">
    <location>
        <begin position="1"/>
        <end position="237"/>
    </location>
</feature>
<reference evidence="4" key="1">
    <citation type="submission" date="2024-07" db="EMBL/GenBank/DDBJ databases">
        <title>Identification and characteristics of an arsenic-resistant bacterial isolate, which belongs to a novel species.</title>
        <authorList>
            <person name="Juszczyk A."/>
            <person name="Kowalczyk A."/>
            <person name="Was K."/>
            <person name="Kosowicz W."/>
            <person name="Budzyn A."/>
            <person name="Latowski D."/>
        </authorList>
    </citation>
    <scope>NUCLEOTIDE SEQUENCE</scope>
    <source>
        <strain evidence="4">As8PL</strain>
    </source>
</reference>
<accession>A0AB39BVC1</accession>
<evidence type="ECO:0000259" key="3">
    <source>
        <dbReference type="PROSITE" id="PS51756"/>
    </source>
</evidence>
<gene>
    <name evidence="4" type="ORF">AB3N04_04685</name>
</gene>
<evidence type="ECO:0000256" key="1">
    <source>
        <dbReference type="ARBA" id="ARBA00034117"/>
    </source>
</evidence>
<comment type="similarity">
    <text evidence="1">In the N-terminal section; belongs to the LXG family.</text>
</comment>
<name>A0AB39BVC1_9BACI</name>
<feature type="region of interest" description="Disordered" evidence="2">
    <location>
        <begin position="274"/>
        <end position="301"/>
    </location>
</feature>